<sequence>MSSTSPRMLVIAPHPDDEILGVGGTMARFTQAGGELTVLTVAAHMPPLYPKEVHEQTVAEAHQAHAVVGACRSEFLDYPAALMDDVRVPDFNRRIHEVVQQVAPDVLLIPYPDRHIDHRLIFDAAMVVSRPVGMGRGIKLVAAYETISETHWNAPHIEPNFTPNWVVDITDTIETKLAAMACYESQVHTFPQPRSVEALKALALFRGSQAGFGYGEGFHVIRMTAPPEMFIGG</sequence>
<evidence type="ECO:0000313" key="2">
    <source>
        <dbReference type="Proteomes" id="UP000315750"/>
    </source>
</evidence>
<dbReference type="PANTHER" id="PTHR12993">
    <property type="entry name" value="N-ACETYLGLUCOSAMINYL-PHOSPHATIDYLINOSITOL DE-N-ACETYLASE-RELATED"/>
    <property type="match status" value="1"/>
</dbReference>
<dbReference type="OrthoDB" id="9815144at2"/>
<dbReference type="KEGG" id="amuc:Pan181_15730"/>
<dbReference type="InterPro" id="IPR024078">
    <property type="entry name" value="LmbE-like_dom_sf"/>
</dbReference>
<dbReference type="EC" id="3.5.1.103" evidence="1"/>
<dbReference type="PANTHER" id="PTHR12993:SF29">
    <property type="entry name" value="BLR3841 PROTEIN"/>
    <property type="match status" value="1"/>
</dbReference>
<protein>
    <submittedName>
        <fullName evidence="1">1D-myo-inositol 2-acetamido-2-deoxy-alpha-D-glucopyranoside deacetylase</fullName>
        <ecNumber evidence="1">3.5.1.103</ecNumber>
    </submittedName>
</protein>
<accession>A0A518AL26</accession>
<dbReference type="RefSeq" id="WP_145246252.1">
    <property type="nucleotide sequence ID" value="NZ_CP036278.1"/>
</dbReference>
<name>A0A518AL26_9BACT</name>
<dbReference type="InterPro" id="IPR003737">
    <property type="entry name" value="GlcNAc_PI_deacetylase-related"/>
</dbReference>
<keyword evidence="1" id="KW-0378">Hydrolase</keyword>
<evidence type="ECO:0000313" key="1">
    <source>
        <dbReference type="EMBL" id="QDU55384.1"/>
    </source>
</evidence>
<dbReference type="SUPFAM" id="SSF102588">
    <property type="entry name" value="LmbE-like"/>
    <property type="match status" value="1"/>
</dbReference>
<keyword evidence="2" id="KW-1185">Reference proteome</keyword>
<proteinExistence type="predicted"/>
<reference evidence="1 2" key="1">
    <citation type="submission" date="2019-02" db="EMBL/GenBank/DDBJ databases">
        <title>Deep-cultivation of Planctomycetes and their phenomic and genomic characterization uncovers novel biology.</title>
        <authorList>
            <person name="Wiegand S."/>
            <person name="Jogler M."/>
            <person name="Boedeker C."/>
            <person name="Pinto D."/>
            <person name="Vollmers J."/>
            <person name="Rivas-Marin E."/>
            <person name="Kohn T."/>
            <person name="Peeters S.H."/>
            <person name="Heuer A."/>
            <person name="Rast P."/>
            <person name="Oberbeckmann S."/>
            <person name="Bunk B."/>
            <person name="Jeske O."/>
            <person name="Meyerdierks A."/>
            <person name="Storesund J.E."/>
            <person name="Kallscheuer N."/>
            <person name="Luecker S."/>
            <person name="Lage O.M."/>
            <person name="Pohl T."/>
            <person name="Merkel B.J."/>
            <person name="Hornburger P."/>
            <person name="Mueller R.-W."/>
            <person name="Bruemmer F."/>
            <person name="Labrenz M."/>
            <person name="Spormann A.M."/>
            <person name="Op den Camp H."/>
            <person name="Overmann J."/>
            <person name="Amann R."/>
            <person name="Jetten M.S.M."/>
            <person name="Mascher T."/>
            <person name="Medema M.H."/>
            <person name="Devos D.P."/>
            <person name="Kaster A.-K."/>
            <person name="Ovreas L."/>
            <person name="Rohde M."/>
            <person name="Galperin M.Y."/>
            <person name="Jogler C."/>
        </authorList>
    </citation>
    <scope>NUCLEOTIDE SEQUENCE [LARGE SCALE GENOMIC DNA]</scope>
    <source>
        <strain evidence="1 2">Pan181</strain>
    </source>
</reference>
<dbReference type="GO" id="GO:0035595">
    <property type="term" value="F:N-acetylglucosaminylinositol deacetylase activity"/>
    <property type="evidence" value="ECO:0007669"/>
    <property type="project" value="UniProtKB-EC"/>
</dbReference>
<dbReference type="Pfam" id="PF02585">
    <property type="entry name" value="PIG-L"/>
    <property type="match status" value="1"/>
</dbReference>
<dbReference type="EMBL" id="CP036278">
    <property type="protein sequence ID" value="QDU55384.1"/>
    <property type="molecule type" value="Genomic_DNA"/>
</dbReference>
<dbReference type="Proteomes" id="UP000315750">
    <property type="component" value="Chromosome"/>
</dbReference>
<organism evidence="1 2">
    <name type="scientific">Aeoliella mucimassa</name>
    <dbReference type="NCBI Taxonomy" id="2527972"/>
    <lineage>
        <taxon>Bacteria</taxon>
        <taxon>Pseudomonadati</taxon>
        <taxon>Planctomycetota</taxon>
        <taxon>Planctomycetia</taxon>
        <taxon>Pirellulales</taxon>
        <taxon>Lacipirellulaceae</taxon>
        <taxon>Aeoliella</taxon>
    </lineage>
</organism>
<dbReference type="Gene3D" id="3.40.50.10320">
    <property type="entry name" value="LmbE-like"/>
    <property type="match status" value="1"/>
</dbReference>
<gene>
    <name evidence="1" type="primary">mshB_1</name>
    <name evidence="1" type="ORF">Pan181_15730</name>
</gene>
<dbReference type="AlphaFoldDB" id="A0A518AL26"/>